<sequence>MSRLRSAGCQQVQTAGAAGTHRGSSAVAIQGAHEQHRPAIVGELGDPAGEDALEPIGQRQNHRQMLQRPPLATAQGRRQLQQCQRIARRLGHHPPAHRQRQLRKPPGQQLQGRVVVDRAQRVERHARRLEQARRAGTGCSQQTHLAAGQPTADEAEHRRAGSIHPWQVVHHQHQRPRGHDRSDQHQHRVADQQRRRRGARAEAQGRPQCLPVRWFQPVEAVLQAEHQLVQPRVRHVRLELGPGRPQHPGSVALGAGRHGGQQRGLAGPRVAQHQRGAAATQECAQPPQVLVTTDENLGLPCLRAHPGRAYLPEPRAAPVAEPVV</sequence>
<dbReference type="EMBL" id="JAENHO010000013">
    <property type="protein sequence ID" value="MBL7260194.1"/>
    <property type="molecule type" value="Genomic_DNA"/>
</dbReference>
<evidence type="ECO:0000256" key="1">
    <source>
        <dbReference type="SAM" id="MobiDB-lite"/>
    </source>
</evidence>
<feature type="compositionally biased region" description="Basic and acidic residues" evidence="1">
    <location>
        <begin position="177"/>
        <end position="193"/>
    </location>
</feature>
<organism evidence="2 3">
    <name type="scientific">Paractinoplanes lichenicola</name>
    <dbReference type="NCBI Taxonomy" id="2802976"/>
    <lineage>
        <taxon>Bacteria</taxon>
        <taxon>Bacillati</taxon>
        <taxon>Actinomycetota</taxon>
        <taxon>Actinomycetes</taxon>
        <taxon>Micromonosporales</taxon>
        <taxon>Micromonosporaceae</taxon>
        <taxon>Paractinoplanes</taxon>
    </lineage>
</organism>
<keyword evidence="3" id="KW-1185">Reference proteome</keyword>
<name>A0ABS1W0D2_9ACTN</name>
<gene>
    <name evidence="2" type="ORF">JKJ07_38435</name>
</gene>
<protein>
    <submittedName>
        <fullName evidence="2">Uncharacterized protein</fullName>
    </submittedName>
</protein>
<evidence type="ECO:0000313" key="2">
    <source>
        <dbReference type="EMBL" id="MBL7260194.1"/>
    </source>
</evidence>
<proteinExistence type="predicted"/>
<dbReference type="Proteomes" id="UP000598996">
    <property type="component" value="Unassembled WGS sequence"/>
</dbReference>
<evidence type="ECO:0000313" key="3">
    <source>
        <dbReference type="Proteomes" id="UP000598996"/>
    </source>
</evidence>
<comment type="caution">
    <text evidence="2">The sequence shown here is derived from an EMBL/GenBank/DDBJ whole genome shotgun (WGS) entry which is preliminary data.</text>
</comment>
<feature type="region of interest" description="Disordered" evidence="1">
    <location>
        <begin position="1"/>
        <end position="32"/>
    </location>
</feature>
<accession>A0ABS1W0D2</accession>
<reference evidence="2 3" key="1">
    <citation type="submission" date="2021-01" db="EMBL/GenBank/DDBJ databases">
        <title>Actinoplanes sp. nov. LDG1-01 isolated from lichen.</title>
        <authorList>
            <person name="Saeng-In P."/>
            <person name="Phongsopitanun W."/>
            <person name="Kanchanasin P."/>
            <person name="Yuki M."/>
            <person name="Kudo T."/>
            <person name="Ohkuma M."/>
            <person name="Tanasupawat S."/>
        </authorList>
    </citation>
    <scope>NUCLEOTIDE SEQUENCE [LARGE SCALE GENOMIC DNA]</scope>
    <source>
        <strain evidence="2 3">LDG1-01</strain>
    </source>
</reference>
<feature type="compositionally biased region" description="Basic residues" evidence="1">
    <location>
        <begin position="92"/>
        <end position="103"/>
    </location>
</feature>
<feature type="compositionally biased region" description="Basic and acidic residues" evidence="1">
    <location>
        <begin position="115"/>
        <end position="133"/>
    </location>
</feature>
<feature type="region of interest" description="Disordered" evidence="1">
    <location>
        <begin position="92"/>
        <end position="205"/>
    </location>
</feature>